<gene>
    <name evidence="5" type="ORF">KM029_17745</name>
</gene>
<sequence length="169" mass="19694">MEVKLRTLKKSDREQITELINNKKIVDNLRDDIPHPYSLEDADYFIDFTQKQSPAENFGIITENQELCGVISLKRQSDIFRMTAEVGYWIGEKYWKEGIASKAVRLITKYGFEELQLERIYAGVFGYNTASMKVLEKNGYTKEGISRNSIIKNNIIHDQHIFSKLKNEH</sequence>
<dbReference type="Gene3D" id="3.40.630.30">
    <property type="match status" value="1"/>
</dbReference>
<accession>A0ABX8GUC1</accession>
<dbReference type="Pfam" id="PF13302">
    <property type="entry name" value="Acetyltransf_3"/>
    <property type="match status" value="1"/>
</dbReference>
<evidence type="ECO:0000256" key="1">
    <source>
        <dbReference type="ARBA" id="ARBA00022679"/>
    </source>
</evidence>
<organism evidence="5 6">
    <name type="scientific">Flammeovirga kamogawensis</name>
    <dbReference type="NCBI Taxonomy" id="373891"/>
    <lineage>
        <taxon>Bacteria</taxon>
        <taxon>Pseudomonadati</taxon>
        <taxon>Bacteroidota</taxon>
        <taxon>Cytophagia</taxon>
        <taxon>Cytophagales</taxon>
        <taxon>Flammeovirgaceae</taxon>
        <taxon>Flammeovirga</taxon>
    </lineage>
</organism>
<evidence type="ECO:0000256" key="2">
    <source>
        <dbReference type="ARBA" id="ARBA00023315"/>
    </source>
</evidence>
<dbReference type="PANTHER" id="PTHR43792">
    <property type="entry name" value="GNAT FAMILY, PUTATIVE (AFU_ORTHOLOGUE AFUA_3G00765)-RELATED-RELATED"/>
    <property type="match status" value="1"/>
</dbReference>
<dbReference type="PANTHER" id="PTHR43792:SF8">
    <property type="entry name" value="[RIBOSOMAL PROTEIN US5]-ALANINE N-ACETYLTRANSFERASE"/>
    <property type="match status" value="1"/>
</dbReference>
<comment type="similarity">
    <text evidence="3">Belongs to the acetyltransferase family. RimJ subfamily.</text>
</comment>
<feature type="domain" description="N-acetyltransferase" evidence="4">
    <location>
        <begin position="3"/>
        <end position="168"/>
    </location>
</feature>
<proteinExistence type="inferred from homology"/>
<name>A0ABX8GUC1_9BACT</name>
<keyword evidence="6" id="KW-1185">Reference proteome</keyword>
<keyword evidence="1" id="KW-0808">Transferase</keyword>
<dbReference type="InterPro" id="IPR016181">
    <property type="entry name" value="Acyl_CoA_acyltransferase"/>
</dbReference>
<dbReference type="Proteomes" id="UP000682802">
    <property type="component" value="Chromosome 1"/>
</dbReference>
<evidence type="ECO:0000259" key="4">
    <source>
        <dbReference type="PROSITE" id="PS51186"/>
    </source>
</evidence>
<dbReference type="InterPro" id="IPR051531">
    <property type="entry name" value="N-acetyltransferase"/>
</dbReference>
<dbReference type="PROSITE" id="PS51186">
    <property type="entry name" value="GNAT"/>
    <property type="match status" value="1"/>
</dbReference>
<dbReference type="SUPFAM" id="SSF55729">
    <property type="entry name" value="Acyl-CoA N-acyltransferases (Nat)"/>
    <property type="match status" value="1"/>
</dbReference>
<keyword evidence="2" id="KW-0012">Acyltransferase</keyword>
<dbReference type="InterPro" id="IPR000182">
    <property type="entry name" value="GNAT_dom"/>
</dbReference>
<protein>
    <submittedName>
        <fullName evidence="5">GNAT family N-acetyltransferase</fullName>
    </submittedName>
</protein>
<evidence type="ECO:0000313" key="5">
    <source>
        <dbReference type="EMBL" id="QWG07121.1"/>
    </source>
</evidence>
<reference evidence="5 6" key="1">
    <citation type="submission" date="2021-05" db="EMBL/GenBank/DDBJ databases">
        <title>Comparative genomic studies on the polysaccharide-degrading batcterial strains of the Flammeovirga genus.</title>
        <authorList>
            <person name="Zewei F."/>
            <person name="Zheng Z."/>
            <person name="Yu L."/>
            <person name="Ruyue G."/>
            <person name="Yanhong M."/>
            <person name="Yuanyuan C."/>
            <person name="Jingyan G."/>
            <person name="Wenjun H."/>
        </authorList>
    </citation>
    <scope>NUCLEOTIDE SEQUENCE [LARGE SCALE GENOMIC DNA]</scope>
    <source>
        <strain evidence="5 6">YS10</strain>
    </source>
</reference>
<evidence type="ECO:0000313" key="6">
    <source>
        <dbReference type="Proteomes" id="UP000682802"/>
    </source>
</evidence>
<dbReference type="EMBL" id="CP076128">
    <property type="protein sequence ID" value="QWG07121.1"/>
    <property type="molecule type" value="Genomic_DNA"/>
</dbReference>
<evidence type="ECO:0000256" key="3">
    <source>
        <dbReference type="ARBA" id="ARBA00038502"/>
    </source>
</evidence>
<dbReference type="RefSeq" id="WP_144074522.1">
    <property type="nucleotide sequence ID" value="NZ_CP076128.1"/>
</dbReference>